<dbReference type="Proteomes" id="UP000599578">
    <property type="component" value="Unassembled WGS sequence"/>
</dbReference>
<dbReference type="Gene3D" id="3.40.50.1820">
    <property type="entry name" value="alpha/beta hydrolase"/>
    <property type="match status" value="1"/>
</dbReference>
<protein>
    <recommendedName>
        <fullName evidence="1">KANL3/Tex30 alpha/beta hydrolase-like domain-containing protein</fullName>
    </recommendedName>
</protein>
<comment type="caution">
    <text evidence="2">The sequence shown here is derived from an EMBL/GenBank/DDBJ whole genome shotgun (WGS) entry which is preliminary data.</text>
</comment>
<dbReference type="AlphaFoldDB" id="A0A917Z8G7"/>
<dbReference type="PANTHER" id="PTHR13136">
    <property type="entry name" value="TESTIS DEVELOPMENT PROTEIN PRTD"/>
    <property type="match status" value="1"/>
</dbReference>
<dbReference type="EMBL" id="BMLT01000001">
    <property type="protein sequence ID" value="GGO75805.1"/>
    <property type="molecule type" value="Genomic_DNA"/>
</dbReference>
<dbReference type="PANTHER" id="PTHR13136:SF11">
    <property type="entry name" value="TESTIS-EXPRESSED PROTEIN 30"/>
    <property type="match status" value="1"/>
</dbReference>
<evidence type="ECO:0000313" key="3">
    <source>
        <dbReference type="Proteomes" id="UP000599578"/>
    </source>
</evidence>
<dbReference type="Pfam" id="PF20408">
    <property type="entry name" value="Abhydrolase_11"/>
    <property type="match status" value="1"/>
</dbReference>
<dbReference type="InterPro" id="IPR026555">
    <property type="entry name" value="NSL3/Tex30"/>
</dbReference>
<dbReference type="InterPro" id="IPR046879">
    <property type="entry name" value="KANL3/Tex30_Abhydrolase"/>
</dbReference>
<gene>
    <name evidence="2" type="ORF">GCM10011348_01470</name>
</gene>
<name>A0A917Z8G7_9GAMM</name>
<organism evidence="2 3">
    <name type="scientific">Marinobacterium nitratireducens</name>
    <dbReference type="NCBI Taxonomy" id="518897"/>
    <lineage>
        <taxon>Bacteria</taxon>
        <taxon>Pseudomonadati</taxon>
        <taxon>Pseudomonadota</taxon>
        <taxon>Gammaproteobacteria</taxon>
        <taxon>Oceanospirillales</taxon>
        <taxon>Oceanospirillaceae</taxon>
        <taxon>Marinobacterium</taxon>
    </lineage>
</organism>
<evidence type="ECO:0000259" key="1">
    <source>
        <dbReference type="Pfam" id="PF20408"/>
    </source>
</evidence>
<dbReference type="SUPFAM" id="SSF53474">
    <property type="entry name" value="alpha/beta-Hydrolases"/>
    <property type="match status" value="1"/>
</dbReference>
<proteinExistence type="predicted"/>
<sequence>MDSEFMDTVAGGLSARGFEVVRFEFPYMQARRADGRKRPPNPMPKLLAAFAEEVAALDDGVPLWLAGKSMGGRVATLLLEQTQAEGALVFGYPFYAAGRPEKPRTEHLESMSRPVHIFQGTRDPMGSRERVEGYRLSPQVHLHWCEDGDHDLKPRKASGLTQRQHLEAVFDSVLDICAAG</sequence>
<reference evidence="2 3" key="1">
    <citation type="journal article" date="2014" name="Int. J. Syst. Evol. Microbiol.">
        <title>Complete genome sequence of Corynebacterium casei LMG S-19264T (=DSM 44701T), isolated from a smear-ripened cheese.</title>
        <authorList>
            <consortium name="US DOE Joint Genome Institute (JGI-PGF)"/>
            <person name="Walter F."/>
            <person name="Albersmeier A."/>
            <person name="Kalinowski J."/>
            <person name="Ruckert C."/>
        </authorList>
    </citation>
    <scope>NUCLEOTIDE SEQUENCE [LARGE SCALE GENOMIC DNA]</scope>
    <source>
        <strain evidence="2 3">CGMCC 1.7286</strain>
    </source>
</reference>
<keyword evidence="3" id="KW-1185">Reference proteome</keyword>
<feature type="domain" description="KANL3/Tex30 alpha/beta hydrolase-like" evidence="1">
    <location>
        <begin position="1"/>
        <end position="175"/>
    </location>
</feature>
<dbReference type="InterPro" id="IPR029058">
    <property type="entry name" value="AB_hydrolase_fold"/>
</dbReference>
<evidence type="ECO:0000313" key="2">
    <source>
        <dbReference type="EMBL" id="GGO75805.1"/>
    </source>
</evidence>
<accession>A0A917Z8G7</accession>